<comment type="caution">
    <text evidence="3">The sequence shown here is derived from an EMBL/GenBank/DDBJ whole genome shotgun (WGS) entry which is preliminary data.</text>
</comment>
<name>A0ABS4ZH73_9MICO</name>
<evidence type="ECO:0000259" key="2">
    <source>
        <dbReference type="Pfam" id="PF13280"/>
    </source>
</evidence>
<protein>
    <submittedName>
        <fullName evidence="3">DNA-binding transcriptional regulator YafY</fullName>
    </submittedName>
</protein>
<dbReference type="Pfam" id="PF13280">
    <property type="entry name" value="WYL"/>
    <property type="match status" value="1"/>
</dbReference>
<dbReference type="InterPro" id="IPR013196">
    <property type="entry name" value="HTH_11"/>
</dbReference>
<dbReference type="PANTHER" id="PTHR34580">
    <property type="match status" value="1"/>
</dbReference>
<dbReference type="PANTHER" id="PTHR34580:SF3">
    <property type="entry name" value="PROTEIN PAFB"/>
    <property type="match status" value="1"/>
</dbReference>
<gene>
    <name evidence="3" type="ORF">JOF34_000984</name>
</gene>
<dbReference type="RefSeq" id="WP_241244954.1">
    <property type="nucleotide sequence ID" value="NZ_CP049253.1"/>
</dbReference>
<dbReference type="InterPro" id="IPR036388">
    <property type="entry name" value="WH-like_DNA-bd_sf"/>
</dbReference>
<feature type="domain" description="Helix-turn-helix type 11" evidence="1">
    <location>
        <begin position="2"/>
        <end position="31"/>
    </location>
</feature>
<dbReference type="Gene3D" id="1.10.10.10">
    <property type="entry name" value="Winged helix-like DNA-binding domain superfamily/Winged helix DNA-binding domain"/>
    <property type="match status" value="1"/>
</dbReference>
<dbReference type="EMBL" id="JAGIOL010000001">
    <property type="protein sequence ID" value="MBP2436398.1"/>
    <property type="molecule type" value="Genomic_DNA"/>
</dbReference>
<organism evidence="3 4">
    <name type="scientific">Microbacterium amylolyticum</name>
    <dbReference type="NCBI Taxonomy" id="936337"/>
    <lineage>
        <taxon>Bacteria</taxon>
        <taxon>Bacillati</taxon>
        <taxon>Actinomycetota</taxon>
        <taxon>Actinomycetes</taxon>
        <taxon>Micrococcales</taxon>
        <taxon>Microbacteriaceae</taxon>
        <taxon>Microbacterium</taxon>
    </lineage>
</organism>
<accession>A0ABS4ZH73</accession>
<dbReference type="PROSITE" id="PS52050">
    <property type="entry name" value="WYL"/>
    <property type="match status" value="1"/>
</dbReference>
<keyword evidence="3" id="KW-0238">DNA-binding</keyword>
<dbReference type="Proteomes" id="UP001519362">
    <property type="component" value="Unassembled WGS sequence"/>
</dbReference>
<keyword evidence="4" id="KW-1185">Reference proteome</keyword>
<reference evidence="3 4" key="1">
    <citation type="submission" date="2021-03" db="EMBL/GenBank/DDBJ databases">
        <title>Sequencing the genomes of 1000 actinobacteria strains.</title>
        <authorList>
            <person name="Klenk H.-P."/>
        </authorList>
    </citation>
    <scope>NUCLEOTIDE SEQUENCE [LARGE SCALE GENOMIC DNA]</scope>
    <source>
        <strain evidence="3 4">DSM 24221</strain>
    </source>
</reference>
<dbReference type="Pfam" id="PF08279">
    <property type="entry name" value="HTH_11"/>
    <property type="match status" value="1"/>
</dbReference>
<evidence type="ECO:0000313" key="3">
    <source>
        <dbReference type="EMBL" id="MBP2436398.1"/>
    </source>
</evidence>
<proteinExistence type="predicted"/>
<dbReference type="InterPro" id="IPR026881">
    <property type="entry name" value="WYL_dom"/>
</dbReference>
<sequence length="296" mass="33015">MTERTVRRDIDRLRELGYRIESTPGVAGGYRLEAGSALPPLLLDDDEAVAIAVGLRVAAAQRLLTDAETPITALAKLEQVLPAPLRQRVNALATAVQPAVMRTGAPVTTEILGELAIACRDGERLRLQYTASDGTQTRRRIDPHAITPAERNWYLLAWDHDRDDWRTFRVDRIDQIEHTRVLFTRQDISPEEIEDRARVAASWAPQRIEGHAVMELSYEDMRAWFGPWGDGSEPEGASHTRWPIGGSDFRDVMYGLSWIPAGTDYVLDLPDAALAEIRETVARLQRALEQSVGSSA</sequence>
<dbReference type="GO" id="GO:0003677">
    <property type="term" value="F:DNA binding"/>
    <property type="evidence" value="ECO:0007669"/>
    <property type="project" value="UniProtKB-KW"/>
</dbReference>
<evidence type="ECO:0000259" key="1">
    <source>
        <dbReference type="Pfam" id="PF08279"/>
    </source>
</evidence>
<feature type="domain" description="WYL" evidence="2">
    <location>
        <begin position="110"/>
        <end position="177"/>
    </location>
</feature>
<evidence type="ECO:0000313" key="4">
    <source>
        <dbReference type="Proteomes" id="UP001519362"/>
    </source>
</evidence>
<dbReference type="InterPro" id="IPR051534">
    <property type="entry name" value="CBASS_pafABC_assoc_protein"/>
</dbReference>